<gene>
    <name evidence="1" type="ORF">EC844_11462</name>
</gene>
<reference evidence="1 2" key="1">
    <citation type="submission" date="2019-03" db="EMBL/GenBank/DDBJ databases">
        <title>Genomic analyses of the natural microbiome of Caenorhabditis elegans.</title>
        <authorList>
            <person name="Samuel B."/>
        </authorList>
    </citation>
    <scope>NUCLEOTIDE SEQUENCE [LARGE SCALE GENOMIC DNA]</scope>
    <source>
        <strain evidence="1 2">JUb89</strain>
    </source>
</reference>
<keyword evidence="2" id="KW-1185">Reference proteome</keyword>
<dbReference type="InterPro" id="IPR015003">
    <property type="entry name" value="DUF1853"/>
</dbReference>
<dbReference type="AlphaFoldDB" id="A0A4R1XQ08"/>
<evidence type="ECO:0000313" key="1">
    <source>
        <dbReference type="EMBL" id="TCM65816.1"/>
    </source>
</evidence>
<evidence type="ECO:0008006" key="3">
    <source>
        <dbReference type="Google" id="ProtNLM"/>
    </source>
</evidence>
<dbReference type="Proteomes" id="UP000294963">
    <property type="component" value="Unassembled WGS sequence"/>
</dbReference>
<dbReference type="Pfam" id="PF08907">
    <property type="entry name" value="DUF1853"/>
    <property type="match status" value="1"/>
</dbReference>
<accession>A0A4R1XQ08</accession>
<comment type="caution">
    <text evidence="1">The sequence shown here is derived from an EMBL/GenBank/DDBJ whole genome shotgun (WGS) entry which is preliminary data.</text>
</comment>
<evidence type="ECO:0000313" key="2">
    <source>
        <dbReference type="Proteomes" id="UP000294963"/>
    </source>
</evidence>
<dbReference type="OrthoDB" id="378654at2"/>
<protein>
    <recommendedName>
        <fullName evidence="3">DUF1853 family protein</fullName>
    </recommendedName>
</protein>
<proteinExistence type="predicted"/>
<organism evidence="1 2">
    <name type="scientific">Acinetobacter calcoaceticus</name>
    <dbReference type="NCBI Taxonomy" id="471"/>
    <lineage>
        <taxon>Bacteria</taxon>
        <taxon>Pseudomonadati</taxon>
        <taxon>Pseudomonadota</taxon>
        <taxon>Gammaproteobacteria</taxon>
        <taxon>Moraxellales</taxon>
        <taxon>Moraxellaceae</taxon>
        <taxon>Acinetobacter</taxon>
        <taxon>Acinetobacter calcoaceticus/baumannii complex</taxon>
    </lineage>
</organism>
<sequence length="287" mass="35139">MSNYFEPWLTFKHPLVRQLAFCIASPNVLRQTPDELNLLQHFAWHHPQFWQQHYLRYQSRLAELDLDPSPLLLFFTQLKSTRLGLQFEYLIWFWLLDDKYHDYTLLAHSLQIIDGRNTLGELDFVLLNRNTQQVEHWEVALKYYLGEADLSLQHWYGLNRDDTLWKKLNHFNVQQFKFEHAKQHQIEKRYAIVKGQLYLPTHRYDPSMQNQPLPPWIETERRLGYWGNQLYMQHFSRLKRHEWLCIDQKNSLIEAKWWSNGLYFNSTKNEYYMFRQPSILYTHVYNL</sequence>
<dbReference type="EMBL" id="SLVJ01000014">
    <property type="protein sequence ID" value="TCM65816.1"/>
    <property type="molecule type" value="Genomic_DNA"/>
</dbReference>
<name>A0A4R1XQ08_ACICA</name>